<dbReference type="GO" id="GO:0006816">
    <property type="term" value="P:calcium ion transport"/>
    <property type="evidence" value="ECO:0007669"/>
    <property type="project" value="TreeGrafter"/>
</dbReference>
<feature type="compositionally biased region" description="Gly residues" evidence="6">
    <location>
        <begin position="57"/>
        <end position="76"/>
    </location>
</feature>
<feature type="transmembrane region" description="Helical" evidence="7">
    <location>
        <begin position="20"/>
        <end position="43"/>
    </location>
</feature>
<name>A0A7R9L6T5_9ACAR</name>
<evidence type="ECO:0000256" key="1">
    <source>
        <dbReference type="ARBA" id="ARBA00004167"/>
    </source>
</evidence>
<sequence>MVYINSRGEVMDNQSLSWSTPWRLVLSVLNFFYFFFQTLFPFGSRFGEPTNSRNNGRRGGGGGGGGGGGWGGGGGRPNSNIRTLGPSRCGPNAPPAGGG</sequence>
<gene>
    <name evidence="8" type="ORF">OSB1V03_LOCUS16171</name>
</gene>
<keyword evidence="5 7" id="KW-0472">Membrane</keyword>
<evidence type="ECO:0000256" key="6">
    <source>
        <dbReference type="SAM" id="MobiDB-lite"/>
    </source>
</evidence>
<reference evidence="8" key="1">
    <citation type="submission" date="2020-11" db="EMBL/GenBank/DDBJ databases">
        <authorList>
            <person name="Tran Van P."/>
        </authorList>
    </citation>
    <scope>NUCLEOTIDE SEQUENCE</scope>
</reference>
<evidence type="ECO:0000256" key="2">
    <source>
        <dbReference type="ARBA" id="ARBA00022692"/>
    </source>
</evidence>
<keyword evidence="9" id="KW-1185">Reference proteome</keyword>
<evidence type="ECO:0000256" key="4">
    <source>
        <dbReference type="ARBA" id="ARBA00022989"/>
    </source>
</evidence>
<evidence type="ECO:0000256" key="5">
    <source>
        <dbReference type="ARBA" id="ARBA00023136"/>
    </source>
</evidence>
<accession>A0A7R9L6T5</accession>
<protein>
    <recommendedName>
        <fullName evidence="10">Glycine-rich protein</fullName>
    </recommendedName>
</protein>
<dbReference type="GO" id="GO:0032469">
    <property type="term" value="P:endoplasmic reticulum calcium ion homeostasis"/>
    <property type="evidence" value="ECO:0007669"/>
    <property type="project" value="TreeGrafter"/>
</dbReference>
<organism evidence="8">
    <name type="scientific">Medioppia subpectinata</name>
    <dbReference type="NCBI Taxonomy" id="1979941"/>
    <lineage>
        <taxon>Eukaryota</taxon>
        <taxon>Metazoa</taxon>
        <taxon>Ecdysozoa</taxon>
        <taxon>Arthropoda</taxon>
        <taxon>Chelicerata</taxon>
        <taxon>Arachnida</taxon>
        <taxon>Acari</taxon>
        <taxon>Acariformes</taxon>
        <taxon>Sarcoptiformes</taxon>
        <taxon>Oribatida</taxon>
        <taxon>Brachypylina</taxon>
        <taxon>Oppioidea</taxon>
        <taxon>Oppiidae</taxon>
        <taxon>Medioppia</taxon>
    </lineage>
</organism>
<dbReference type="EMBL" id="CAJPIZ010017666">
    <property type="protein sequence ID" value="CAG2116210.1"/>
    <property type="molecule type" value="Genomic_DNA"/>
</dbReference>
<dbReference type="GO" id="GO:0005789">
    <property type="term" value="C:endoplasmic reticulum membrane"/>
    <property type="evidence" value="ECO:0007669"/>
    <property type="project" value="TreeGrafter"/>
</dbReference>
<evidence type="ECO:0000256" key="3">
    <source>
        <dbReference type="ARBA" id="ARBA00022933"/>
    </source>
</evidence>
<comment type="subcellular location">
    <subcellularLocation>
        <location evidence="1">Membrane</location>
        <topology evidence="1">Single-pass membrane protein</topology>
    </subcellularLocation>
</comment>
<evidence type="ECO:0000313" key="9">
    <source>
        <dbReference type="Proteomes" id="UP000759131"/>
    </source>
</evidence>
<evidence type="ECO:0008006" key="10">
    <source>
        <dbReference type="Google" id="ProtNLM"/>
    </source>
</evidence>
<dbReference type="AlphaFoldDB" id="A0A7R9L6T5"/>
<evidence type="ECO:0000256" key="7">
    <source>
        <dbReference type="SAM" id="Phobius"/>
    </source>
</evidence>
<dbReference type="InterPro" id="IPR024491">
    <property type="entry name" value="Se_SelK/SelG"/>
</dbReference>
<dbReference type="OrthoDB" id="6503074at2759"/>
<dbReference type="EMBL" id="OC872241">
    <property type="protein sequence ID" value="CAD7635780.1"/>
    <property type="molecule type" value="Genomic_DNA"/>
</dbReference>
<keyword evidence="3" id="KW-0712">Selenocysteine</keyword>
<dbReference type="PANTHER" id="PTHR16875:SF0">
    <property type="entry name" value="SELENOPROTEIN K"/>
    <property type="match status" value="1"/>
</dbReference>
<dbReference type="GO" id="GO:0005794">
    <property type="term" value="C:Golgi apparatus"/>
    <property type="evidence" value="ECO:0007669"/>
    <property type="project" value="TreeGrafter"/>
</dbReference>
<evidence type="ECO:0000313" key="8">
    <source>
        <dbReference type="EMBL" id="CAD7635780.1"/>
    </source>
</evidence>
<feature type="region of interest" description="Disordered" evidence="6">
    <location>
        <begin position="46"/>
        <end position="99"/>
    </location>
</feature>
<proteinExistence type="predicted"/>
<dbReference type="PANTHER" id="PTHR16875">
    <property type="entry name" value="SELENOPROTEIN K"/>
    <property type="match status" value="1"/>
</dbReference>
<keyword evidence="2 7" id="KW-0812">Transmembrane</keyword>
<keyword evidence="4 7" id="KW-1133">Transmembrane helix</keyword>
<dbReference type="Pfam" id="PF10961">
    <property type="entry name" value="SelK_SelG"/>
    <property type="match status" value="1"/>
</dbReference>
<dbReference type="Proteomes" id="UP000759131">
    <property type="component" value="Unassembled WGS sequence"/>
</dbReference>